<evidence type="ECO:0000313" key="3">
    <source>
        <dbReference type="Proteomes" id="UP000825890"/>
    </source>
</evidence>
<dbReference type="EMBL" id="BOLY01000005">
    <property type="protein sequence ID" value="GIZ45547.1"/>
    <property type="molecule type" value="Genomic_DNA"/>
</dbReference>
<feature type="compositionally biased region" description="Polar residues" evidence="1">
    <location>
        <begin position="20"/>
        <end position="30"/>
    </location>
</feature>
<dbReference type="OrthoDB" id="3650630at2759"/>
<feature type="compositionally biased region" description="Low complexity" evidence="1">
    <location>
        <begin position="360"/>
        <end position="371"/>
    </location>
</feature>
<evidence type="ECO:0000313" key="2">
    <source>
        <dbReference type="EMBL" id="GIZ45547.1"/>
    </source>
</evidence>
<feature type="region of interest" description="Disordered" evidence="1">
    <location>
        <begin position="326"/>
        <end position="382"/>
    </location>
</feature>
<sequence length="1097" mass="121765">MSHKRRADWDDAELGRAQKRQQVATGSWRTSHARSKAHEPRIKHKPHADSGVGKDFHSVPYPLTLLPKKTWQALNNGDAKGGVCSRCGKDRDSTTWQRKLFLVAERLSWDPRATSSQQREQNEVALWAINAELGVFDPAVDDDDVVIGGKHSRENEWYPYLNKVEAEMALRIIEKADVLTEMSWPLWKAQACAALEPAEGTDGVGHNANTSHQGESSAFTRQPLGEISSNSSQSSRVSPKGKEKLSVSSRSSLPAHANHPECTYKTLADFYALLDKVERTSPMGARYLEAYAERLHAEICKDCWFQNMVIDLSEDEDEGDVKLTAEPASLGAKSGPAIDLTDSPPYAQRTPAALDHEVLSSSSTPQAQSRSGAPMPVNQPRGHIGAIHDPQFGDVRSKTPGPPHLEARARVIAEPMHQASVEQLREQLSEWFMQHFAADATAQIDLSDMFRVYNGDYVCWPKLGSGEFLPILMRTFPGSRSKKLDHRTTVVEGVRPESLYAKSEIRSVHSRAALVQQVENPDAFSQWLRTYYENAPDVETPGSVLEETYRLHCNATRGTSQFLLSEFLEDLRKVLPTAQIILSTRVIRNIRLKPVDVSVVQTPRIAAPSSISAPAGTHASTAPTAAQTSTQSSSQRRSHFKNARNAVSQELQQASEWLREQYVVDQTCESKQMDIYSAYLTAFGPEKTRVNFKTLMEQVRRIFSTPSGPCTPCDSLAFKGLKPKQPRPYNIMRCTPPPAQHVHLASKASVVDDRVPIGARAPSPTPVGPQSTCAPAAAQQSTQSSVRQVSHRGTTQDGPWISPQQVTNWLWDHYVVNPAAELKQTDLYGAYCRSFDLLEPRDFDILMKHVAITFSTPWVCCSTCNTMVFKGLKPLGPQPTESRRCTPPPSQQVPSSSKTSAANSGSSANQPVRPLLPRQQAGPSSVSKNTQNSEEATRSISTTKGSRKWLLKHYIADTSGTIRCPATFVQCRNHRIGVKHEPFLDDFGFEPSDSFCELFLAQAYSAVPPKPLTIWLTTNFTTDMQATIGVREIMAHWRSDFDLGTPKFESAKDEVIGEFAKTLKKTFPQAHLERDEQNGRLNKFRGLRLKTAEEKTG</sequence>
<keyword evidence="3" id="KW-1185">Reference proteome</keyword>
<feature type="region of interest" description="Disordered" evidence="1">
    <location>
        <begin position="200"/>
        <end position="258"/>
    </location>
</feature>
<evidence type="ECO:0000256" key="1">
    <source>
        <dbReference type="SAM" id="MobiDB-lite"/>
    </source>
</evidence>
<accession>A0A9P3CQ79</accession>
<reference evidence="2 3" key="1">
    <citation type="submission" date="2021-01" db="EMBL/GenBank/DDBJ databases">
        <title>Cercospora kikuchii MAFF 305040 whole genome shotgun sequence.</title>
        <authorList>
            <person name="Kashiwa T."/>
            <person name="Suzuki T."/>
        </authorList>
    </citation>
    <scope>NUCLEOTIDE SEQUENCE [LARGE SCALE GENOMIC DNA]</scope>
    <source>
        <strain evidence="2 3">MAFF 305040</strain>
    </source>
</reference>
<dbReference type="GeneID" id="68294284"/>
<feature type="compositionally biased region" description="Low complexity" evidence="1">
    <location>
        <begin position="769"/>
        <end position="785"/>
    </location>
</feature>
<comment type="caution">
    <text evidence="2">The sequence shown here is derived from an EMBL/GenBank/DDBJ whole genome shotgun (WGS) entry which is preliminary data.</text>
</comment>
<feature type="compositionally biased region" description="Polar residues" evidence="1">
    <location>
        <begin position="207"/>
        <end position="220"/>
    </location>
</feature>
<feature type="compositionally biased region" description="Low complexity" evidence="1">
    <location>
        <begin position="892"/>
        <end position="908"/>
    </location>
</feature>
<feature type="compositionally biased region" description="Polar residues" evidence="1">
    <location>
        <begin position="786"/>
        <end position="802"/>
    </location>
</feature>
<feature type="compositionally biased region" description="Basic and acidic residues" evidence="1">
    <location>
        <begin position="7"/>
        <end position="16"/>
    </location>
</feature>
<dbReference type="Proteomes" id="UP000825890">
    <property type="component" value="Unassembled WGS sequence"/>
</dbReference>
<protein>
    <submittedName>
        <fullName evidence="2">Uncharacterized protein</fullName>
    </submittedName>
</protein>
<gene>
    <name evidence="2" type="ORF">CKM354_000870900</name>
</gene>
<feature type="region of interest" description="Disordered" evidence="1">
    <location>
        <begin position="760"/>
        <end position="802"/>
    </location>
</feature>
<feature type="compositionally biased region" description="Low complexity" evidence="1">
    <location>
        <begin position="609"/>
        <end position="635"/>
    </location>
</feature>
<feature type="region of interest" description="Disordered" evidence="1">
    <location>
        <begin position="1"/>
        <end position="55"/>
    </location>
</feature>
<proteinExistence type="predicted"/>
<feature type="compositionally biased region" description="Low complexity" evidence="1">
    <location>
        <begin position="228"/>
        <end position="238"/>
    </location>
</feature>
<organism evidence="2 3">
    <name type="scientific">Cercospora kikuchii</name>
    <dbReference type="NCBI Taxonomy" id="84275"/>
    <lineage>
        <taxon>Eukaryota</taxon>
        <taxon>Fungi</taxon>
        <taxon>Dikarya</taxon>
        <taxon>Ascomycota</taxon>
        <taxon>Pezizomycotina</taxon>
        <taxon>Dothideomycetes</taxon>
        <taxon>Dothideomycetidae</taxon>
        <taxon>Mycosphaerellales</taxon>
        <taxon>Mycosphaerellaceae</taxon>
        <taxon>Cercospora</taxon>
    </lineage>
</organism>
<name>A0A9P3CQ79_9PEZI</name>
<feature type="region of interest" description="Disordered" evidence="1">
    <location>
        <begin position="609"/>
        <end position="645"/>
    </location>
</feature>
<dbReference type="RefSeq" id="XP_044660034.1">
    <property type="nucleotide sequence ID" value="XM_044804099.1"/>
</dbReference>
<dbReference type="AlphaFoldDB" id="A0A9P3CQ79"/>
<feature type="compositionally biased region" description="Basic residues" evidence="1">
    <location>
        <begin position="31"/>
        <end position="46"/>
    </location>
</feature>
<feature type="region of interest" description="Disordered" evidence="1">
    <location>
        <begin position="875"/>
        <end position="942"/>
    </location>
</feature>
<feature type="compositionally biased region" description="Polar residues" evidence="1">
    <location>
        <begin position="921"/>
        <end position="942"/>
    </location>
</feature>